<comment type="caution">
    <text evidence="1">The sequence shown here is derived from an EMBL/GenBank/DDBJ whole genome shotgun (WGS) entry which is preliminary data.</text>
</comment>
<keyword evidence="2" id="KW-1185">Reference proteome</keyword>
<protein>
    <submittedName>
        <fullName evidence="1">Phage Gp37/Gp68 family protein</fullName>
    </submittedName>
</protein>
<dbReference type="EMBL" id="JARXIC010000032">
    <property type="protein sequence ID" value="MDQ8195788.1"/>
    <property type="molecule type" value="Genomic_DNA"/>
</dbReference>
<dbReference type="RefSeq" id="WP_308986237.1">
    <property type="nucleotide sequence ID" value="NZ_JARXIC010000032.1"/>
</dbReference>
<sequence length="235" mass="26978">MATTTSIEWTEVTWNPVTGCTKISAGCKNCYAARMAKRLEAMGVQRYQKGFKLQTHDDLIDLPKSWKKPRVVFVNSMSDLFHKDVSLSFIKKVFKTMNECPQHTFQVLTKRSDRLMTLAPKLNWTSNIWMGVSVENNDVQDRIEDLRCVPATVRFLSCEPLIGPLDSMNLSGIHWVIVGGESGPHSRPMEEAWVQDILKQCKRADTKFFFKQWGGTNKKQTGRKLNKRTYDEMPV</sequence>
<evidence type="ECO:0000313" key="1">
    <source>
        <dbReference type="EMBL" id="MDQ8195788.1"/>
    </source>
</evidence>
<organism evidence="1 2">
    <name type="scientific">Thalassobacterium sedimentorum</name>
    <dbReference type="NCBI Taxonomy" id="3041258"/>
    <lineage>
        <taxon>Bacteria</taxon>
        <taxon>Pseudomonadati</taxon>
        <taxon>Verrucomicrobiota</taxon>
        <taxon>Opitutia</taxon>
        <taxon>Puniceicoccales</taxon>
        <taxon>Coraliomargaritaceae</taxon>
        <taxon>Thalassobacterium</taxon>
    </lineage>
</organism>
<evidence type="ECO:0000313" key="2">
    <source>
        <dbReference type="Proteomes" id="UP001243717"/>
    </source>
</evidence>
<reference evidence="1 2" key="1">
    <citation type="submission" date="2023-04" db="EMBL/GenBank/DDBJ databases">
        <title>A novel bacteria isolated from coastal sediment.</title>
        <authorList>
            <person name="Liu X.-J."/>
            <person name="Du Z.-J."/>
        </authorList>
    </citation>
    <scope>NUCLEOTIDE SEQUENCE [LARGE SCALE GENOMIC DNA]</scope>
    <source>
        <strain evidence="1 2">SDUM461004</strain>
    </source>
</reference>
<proteinExistence type="predicted"/>
<gene>
    <name evidence="1" type="ORF">QEH59_15250</name>
</gene>
<dbReference type="Pfam" id="PF07505">
    <property type="entry name" value="DUF5131"/>
    <property type="match status" value="1"/>
</dbReference>
<name>A0ABU1AQB6_9BACT</name>
<dbReference type="InterPro" id="IPR011101">
    <property type="entry name" value="DUF5131"/>
</dbReference>
<dbReference type="Proteomes" id="UP001243717">
    <property type="component" value="Unassembled WGS sequence"/>
</dbReference>
<accession>A0ABU1AQB6</accession>